<feature type="non-terminal residue" evidence="1">
    <location>
        <position position="69"/>
    </location>
</feature>
<evidence type="ECO:0000313" key="2">
    <source>
        <dbReference type="Proteomes" id="UP001331761"/>
    </source>
</evidence>
<evidence type="ECO:0000313" key="1">
    <source>
        <dbReference type="EMBL" id="KAK5965354.1"/>
    </source>
</evidence>
<proteinExistence type="predicted"/>
<sequence length="69" mass="7930">MAAQLKTIQQQFTLLQQEKHSADVDSKRREEDIGELKSRAANDANIIAKLKANIRRLIDRIQVLEDDLD</sequence>
<reference evidence="1 2" key="1">
    <citation type="submission" date="2019-10" db="EMBL/GenBank/DDBJ databases">
        <title>Assembly and Annotation for the nematode Trichostrongylus colubriformis.</title>
        <authorList>
            <person name="Martin J."/>
        </authorList>
    </citation>
    <scope>NUCLEOTIDE SEQUENCE [LARGE SCALE GENOMIC DNA]</scope>
    <source>
        <strain evidence="1">G859</strain>
        <tissue evidence="1">Whole worm</tissue>
    </source>
</reference>
<name>A0AAN8I923_TRICO</name>
<dbReference type="EMBL" id="WIXE01024710">
    <property type="protein sequence ID" value="KAK5965354.1"/>
    <property type="molecule type" value="Genomic_DNA"/>
</dbReference>
<protein>
    <submittedName>
        <fullName evidence="1">Uncharacterized protein</fullName>
    </submittedName>
</protein>
<gene>
    <name evidence="1" type="ORF">GCK32_007190</name>
</gene>
<keyword evidence="2" id="KW-1185">Reference proteome</keyword>
<dbReference type="AlphaFoldDB" id="A0AAN8I923"/>
<dbReference type="Proteomes" id="UP001331761">
    <property type="component" value="Unassembled WGS sequence"/>
</dbReference>
<accession>A0AAN8I923</accession>
<comment type="caution">
    <text evidence="1">The sequence shown here is derived from an EMBL/GenBank/DDBJ whole genome shotgun (WGS) entry which is preliminary data.</text>
</comment>
<organism evidence="1 2">
    <name type="scientific">Trichostrongylus colubriformis</name>
    <name type="common">Black scour worm</name>
    <dbReference type="NCBI Taxonomy" id="6319"/>
    <lineage>
        <taxon>Eukaryota</taxon>
        <taxon>Metazoa</taxon>
        <taxon>Ecdysozoa</taxon>
        <taxon>Nematoda</taxon>
        <taxon>Chromadorea</taxon>
        <taxon>Rhabditida</taxon>
        <taxon>Rhabditina</taxon>
        <taxon>Rhabditomorpha</taxon>
        <taxon>Strongyloidea</taxon>
        <taxon>Trichostrongylidae</taxon>
        <taxon>Trichostrongylus</taxon>
    </lineage>
</organism>